<evidence type="ECO:0000256" key="5">
    <source>
        <dbReference type="ARBA" id="ARBA00022692"/>
    </source>
</evidence>
<evidence type="ECO:0000313" key="9">
    <source>
        <dbReference type="EMBL" id="QTA88768.1"/>
    </source>
</evidence>
<comment type="similarity">
    <text evidence="2">Belongs to the outer membrane factor (OMF) (TC 1.B.17) family.</text>
</comment>
<dbReference type="GO" id="GO:1990281">
    <property type="term" value="C:efflux pump complex"/>
    <property type="evidence" value="ECO:0007669"/>
    <property type="project" value="TreeGrafter"/>
</dbReference>
<gene>
    <name evidence="9" type="ORF">dnm_048150</name>
</gene>
<evidence type="ECO:0000256" key="4">
    <source>
        <dbReference type="ARBA" id="ARBA00022452"/>
    </source>
</evidence>
<dbReference type="InterPro" id="IPR003423">
    <property type="entry name" value="OMP_efflux"/>
</dbReference>
<dbReference type="EMBL" id="CP061800">
    <property type="protein sequence ID" value="QTA88768.1"/>
    <property type="molecule type" value="Genomic_DNA"/>
</dbReference>
<evidence type="ECO:0000256" key="3">
    <source>
        <dbReference type="ARBA" id="ARBA00022448"/>
    </source>
</evidence>
<sequence length="427" mass="48987">MKNSVNKNSRLLIIAACITALLLVSGSAWGISLAELQKKAIENRKVVEKYRANVRKGELDKKISESRFMPSADISYVATKLDEDTLAEESENSVFTGAITYNVFSGFRDKYNVEFADLLKQSKDYELEGVLQDIKYSVALRYLDIFGKQSRLKVAEDEYTLLKKRYKDAENRHSVGLIRKNELLKLKVELDDTQQSMKKAEAEFIKSVNRLEFETDSEVDDNILNFNEFNTVPEIKAFPFYESRMFEKRSEIKALEMVALAKEVGVKTAQSAYYPSVDVSGIYKRFEDGYILGTGDDNEDEIRLQLSVKMNLFDGFSKDNTVRKARWDMKSAGYDLYELRQHLRTDLKNLLLDYDVALKNLKVAESSISQAEENLRITDISFKEGVETAADVLDAIFYLSRAKYNFINARNGLFSDYYGLTRMTDDF</sequence>
<keyword evidence="10" id="KW-1185">Reference proteome</keyword>
<dbReference type="GO" id="GO:0009279">
    <property type="term" value="C:cell outer membrane"/>
    <property type="evidence" value="ECO:0007669"/>
    <property type="project" value="UniProtKB-SubCell"/>
</dbReference>
<name>A0A975GQB3_9BACT</name>
<keyword evidence="6" id="KW-0472">Membrane</keyword>
<dbReference type="GO" id="GO:0015562">
    <property type="term" value="F:efflux transmembrane transporter activity"/>
    <property type="evidence" value="ECO:0007669"/>
    <property type="project" value="InterPro"/>
</dbReference>
<keyword evidence="7" id="KW-0998">Cell outer membrane</keyword>
<dbReference type="KEGG" id="dmm:dnm_048150"/>
<dbReference type="AlphaFoldDB" id="A0A975GQB3"/>
<reference evidence="9" key="1">
    <citation type="journal article" date="2021" name="Microb. Physiol.">
        <title>Proteogenomic Insights into the Physiology of Marine, Sulfate-Reducing, Filamentous Desulfonema limicola and Desulfonema magnum.</title>
        <authorList>
            <person name="Schnaars V."/>
            <person name="Wohlbrand L."/>
            <person name="Scheve S."/>
            <person name="Hinrichs C."/>
            <person name="Reinhardt R."/>
            <person name="Rabus R."/>
        </authorList>
    </citation>
    <scope>NUCLEOTIDE SEQUENCE</scope>
    <source>
        <strain evidence="9">4be13</strain>
    </source>
</reference>
<dbReference type="InterPro" id="IPR051906">
    <property type="entry name" value="TolC-like"/>
</dbReference>
<keyword evidence="8" id="KW-0175">Coiled coil</keyword>
<dbReference type="SUPFAM" id="SSF56954">
    <property type="entry name" value="Outer membrane efflux proteins (OEP)"/>
    <property type="match status" value="1"/>
</dbReference>
<protein>
    <submittedName>
        <fullName evidence="9">Outer membrane efflux protein</fullName>
    </submittedName>
</protein>
<keyword evidence="5" id="KW-0812">Transmembrane</keyword>
<dbReference type="GO" id="GO:0015288">
    <property type="term" value="F:porin activity"/>
    <property type="evidence" value="ECO:0007669"/>
    <property type="project" value="TreeGrafter"/>
</dbReference>
<evidence type="ECO:0000313" key="10">
    <source>
        <dbReference type="Proteomes" id="UP000663722"/>
    </source>
</evidence>
<dbReference type="PANTHER" id="PTHR30026:SF20">
    <property type="entry name" value="OUTER MEMBRANE PROTEIN TOLC"/>
    <property type="match status" value="1"/>
</dbReference>
<comment type="subcellular location">
    <subcellularLocation>
        <location evidence="1">Cell outer membrane</location>
    </subcellularLocation>
</comment>
<dbReference type="PANTHER" id="PTHR30026">
    <property type="entry name" value="OUTER MEMBRANE PROTEIN TOLC"/>
    <property type="match status" value="1"/>
</dbReference>
<keyword evidence="3" id="KW-0813">Transport</keyword>
<keyword evidence="4" id="KW-1134">Transmembrane beta strand</keyword>
<dbReference type="Pfam" id="PF02321">
    <property type="entry name" value="OEP"/>
    <property type="match status" value="2"/>
</dbReference>
<evidence type="ECO:0000256" key="8">
    <source>
        <dbReference type="SAM" id="Coils"/>
    </source>
</evidence>
<evidence type="ECO:0000256" key="1">
    <source>
        <dbReference type="ARBA" id="ARBA00004442"/>
    </source>
</evidence>
<dbReference type="RefSeq" id="WP_207683383.1">
    <property type="nucleotide sequence ID" value="NZ_CP061800.1"/>
</dbReference>
<evidence type="ECO:0000256" key="7">
    <source>
        <dbReference type="ARBA" id="ARBA00023237"/>
    </source>
</evidence>
<proteinExistence type="inferred from homology"/>
<evidence type="ECO:0000256" key="2">
    <source>
        <dbReference type="ARBA" id="ARBA00007613"/>
    </source>
</evidence>
<dbReference type="Proteomes" id="UP000663722">
    <property type="component" value="Chromosome"/>
</dbReference>
<feature type="coiled-coil region" evidence="8">
    <location>
        <begin position="152"/>
        <end position="203"/>
    </location>
</feature>
<accession>A0A975GQB3</accession>
<evidence type="ECO:0000256" key="6">
    <source>
        <dbReference type="ARBA" id="ARBA00023136"/>
    </source>
</evidence>
<organism evidence="9 10">
    <name type="scientific">Desulfonema magnum</name>
    <dbReference type="NCBI Taxonomy" id="45655"/>
    <lineage>
        <taxon>Bacteria</taxon>
        <taxon>Pseudomonadati</taxon>
        <taxon>Thermodesulfobacteriota</taxon>
        <taxon>Desulfobacteria</taxon>
        <taxon>Desulfobacterales</taxon>
        <taxon>Desulfococcaceae</taxon>
        <taxon>Desulfonema</taxon>
    </lineage>
</organism>
<dbReference type="Gene3D" id="1.20.1600.10">
    <property type="entry name" value="Outer membrane efflux proteins (OEP)"/>
    <property type="match status" value="1"/>
</dbReference>